<dbReference type="EMBL" id="MN740397">
    <property type="protein sequence ID" value="QHU04404.1"/>
    <property type="molecule type" value="Genomic_DNA"/>
</dbReference>
<protein>
    <submittedName>
        <fullName evidence="1">Uncharacterized protein</fullName>
    </submittedName>
</protein>
<evidence type="ECO:0000313" key="1">
    <source>
        <dbReference type="EMBL" id="QHU04404.1"/>
    </source>
</evidence>
<dbReference type="SUPFAM" id="SSF51283">
    <property type="entry name" value="dUTPase-like"/>
    <property type="match status" value="1"/>
</dbReference>
<reference evidence="1" key="1">
    <citation type="journal article" date="2020" name="Nature">
        <title>Giant virus diversity and host interactions through global metagenomics.</title>
        <authorList>
            <person name="Schulz F."/>
            <person name="Roux S."/>
            <person name="Paez-Espino D."/>
            <person name="Jungbluth S."/>
            <person name="Walsh D.A."/>
            <person name="Denef V.J."/>
            <person name="McMahon K.D."/>
            <person name="Konstantinidis K.T."/>
            <person name="Eloe-Fadrosh E.A."/>
            <person name="Kyrpides N.C."/>
            <person name="Woyke T."/>
        </authorList>
    </citation>
    <scope>NUCLEOTIDE SEQUENCE</scope>
    <source>
        <strain evidence="1">GVMAG-M-3300027708-39</strain>
    </source>
</reference>
<organism evidence="1">
    <name type="scientific">viral metagenome</name>
    <dbReference type="NCBI Taxonomy" id="1070528"/>
    <lineage>
        <taxon>unclassified sequences</taxon>
        <taxon>metagenomes</taxon>
        <taxon>organismal metagenomes</taxon>
    </lineage>
</organism>
<dbReference type="AlphaFoldDB" id="A0A6C0JL84"/>
<proteinExistence type="predicted"/>
<accession>A0A6C0JL84</accession>
<dbReference type="Gene3D" id="2.70.40.10">
    <property type="match status" value="1"/>
</dbReference>
<name>A0A6C0JL84_9ZZZZ</name>
<sequence length="216" mass="24336">MSTLVQSQPSQILTQLLKKYDKIMYVKLFVAGTNNLKTMYYAAVDRHNNNLLNNKYMDAGFDLFLPENEDPNEIDAWGETIRFFGTGWNTNPVNKVDFKVKCSAQMYCDTGKIFNTGYYMYPRSSISKTKLRLANSVGIIDSGYRGNLIGMFDIVNIDKNIQNKDMDADYYAKVNDRLLQICAPGLVPIYVEIVDSVYDLGNDTERGSGGFGSTGN</sequence>
<dbReference type="InterPro" id="IPR036157">
    <property type="entry name" value="dUTPase-like_sf"/>
</dbReference>